<gene>
    <name evidence="1" type="ORF">G5714_020303</name>
    <name evidence="2" type="ORF">G5714_020304</name>
</gene>
<dbReference type="EMBL" id="JAAMOB010000021">
    <property type="protein sequence ID" value="KAF4098274.1"/>
    <property type="molecule type" value="Genomic_DNA"/>
</dbReference>
<sequence length="80" mass="8743">MGQTCCKFAHEHPVEKDTLLTQEAVAVELSSGQAQISVQCKENSEGQDGMVLFDTEAFPMVNIHCPTSVEDLSEGQCKQQ</sequence>
<proteinExistence type="predicted"/>
<evidence type="ECO:0000313" key="3">
    <source>
        <dbReference type="Proteomes" id="UP000579812"/>
    </source>
</evidence>
<reference evidence="1 3" key="1">
    <citation type="submission" date="2020-04" db="EMBL/GenBank/DDBJ databases">
        <title>Chromosome-level genome assembly of a cyprinid fish Onychostoma macrolepis by integration of Nanopore Sequencing, Bionano and Hi-C technology.</title>
        <authorList>
            <person name="Wang D."/>
        </authorList>
    </citation>
    <scope>NUCLEOTIDE SEQUENCE [LARGE SCALE GENOMIC DNA]</scope>
    <source>
        <strain evidence="1">SWU-2019</strain>
        <tissue evidence="1">Muscle</tissue>
    </source>
</reference>
<dbReference type="EMBL" id="JAAMOB010000021">
    <property type="protein sequence ID" value="KAF4098273.1"/>
    <property type="molecule type" value="Genomic_DNA"/>
</dbReference>
<dbReference type="AlphaFoldDB" id="A0A7J6BUV0"/>
<evidence type="ECO:0000313" key="2">
    <source>
        <dbReference type="EMBL" id="KAF4098274.1"/>
    </source>
</evidence>
<name>A0A7J6BUV0_9TELE</name>
<organism evidence="1 3">
    <name type="scientific">Onychostoma macrolepis</name>
    <dbReference type="NCBI Taxonomy" id="369639"/>
    <lineage>
        <taxon>Eukaryota</taxon>
        <taxon>Metazoa</taxon>
        <taxon>Chordata</taxon>
        <taxon>Craniata</taxon>
        <taxon>Vertebrata</taxon>
        <taxon>Euteleostomi</taxon>
        <taxon>Actinopterygii</taxon>
        <taxon>Neopterygii</taxon>
        <taxon>Teleostei</taxon>
        <taxon>Ostariophysi</taxon>
        <taxon>Cypriniformes</taxon>
        <taxon>Cyprinidae</taxon>
        <taxon>Acrossocheilinae</taxon>
        <taxon>Onychostoma</taxon>
    </lineage>
</organism>
<accession>A0A7J6BUV0</accession>
<protein>
    <submittedName>
        <fullName evidence="1">Uncharacterized protein</fullName>
    </submittedName>
</protein>
<keyword evidence="3" id="KW-1185">Reference proteome</keyword>
<comment type="caution">
    <text evidence="1">The sequence shown here is derived from an EMBL/GenBank/DDBJ whole genome shotgun (WGS) entry which is preliminary data.</text>
</comment>
<dbReference type="Proteomes" id="UP000579812">
    <property type="component" value="Unassembled WGS sequence"/>
</dbReference>
<evidence type="ECO:0000313" key="1">
    <source>
        <dbReference type="EMBL" id="KAF4098273.1"/>
    </source>
</evidence>